<dbReference type="InterPro" id="IPR004846">
    <property type="entry name" value="T2SS/T3SS_dom"/>
</dbReference>
<dbReference type="PRINTS" id="PR00811">
    <property type="entry name" value="BCTERIALGSPD"/>
</dbReference>
<accession>A0A7G9QQL3</accession>
<evidence type="ECO:0000256" key="4">
    <source>
        <dbReference type="ARBA" id="ARBA00022452"/>
    </source>
</evidence>
<keyword evidence="3 10" id="KW-0813">Transport</keyword>
<comment type="subcellular location">
    <subcellularLocation>
        <location evidence="1 10">Cell outer membrane</location>
    </subcellularLocation>
</comment>
<dbReference type="GO" id="GO:0015628">
    <property type="term" value="P:protein secretion by the type II secretion system"/>
    <property type="evidence" value="ECO:0007669"/>
    <property type="project" value="InterPro"/>
</dbReference>
<feature type="region of interest" description="Disordered" evidence="11">
    <location>
        <begin position="382"/>
        <end position="413"/>
    </location>
</feature>
<dbReference type="InterPro" id="IPR013356">
    <property type="entry name" value="T2SS_GspD"/>
</dbReference>
<evidence type="ECO:0000259" key="14">
    <source>
        <dbReference type="Pfam" id="PF03958"/>
    </source>
</evidence>
<dbReference type="PANTHER" id="PTHR30332">
    <property type="entry name" value="PROBABLE GENERAL SECRETION PATHWAY PROTEIN D"/>
    <property type="match status" value="1"/>
</dbReference>
<keyword evidence="7" id="KW-0653">Protein transport</keyword>
<dbReference type="PANTHER" id="PTHR30332:SF25">
    <property type="entry name" value="SECRETIN XPSD"/>
    <property type="match status" value="1"/>
</dbReference>
<keyword evidence="9" id="KW-0998">Cell outer membrane</keyword>
<organism evidence="16 17">
    <name type="scientific">Thermomonas brevis</name>
    <dbReference type="NCBI Taxonomy" id="215691"/>
    <lineage>
        <taxon>Bacteria</taxon>
        <taxon>Pseudomonadati</taxon>
        <taxon>Pseudomonadota</taxon>
        <taxon>Gammaproteobacteria</taxon>
        <taxon>Lysobacterales</taxon>
        <taxon>Lysobacteraceae</taxon>
        <taxon>Thermomonas</taxon>
    </lineage>
</organism>
<keyword evidence="5" id="KW-0812">Transmembrane</keyword>
<evidence type="ECO:0000256" key="7">
    <source>
        <dbReference type="ARBA" id="ARBA00022927"/>
    </source>
</evidence>
<sequence length="729" mass="76499">MNPTLSRPTPRAFLLALLACLLAACAGAPQPKMQRAGQLPAQPGSADTATSAGGIRQDVLQELGGEGPQPVIKRGNGLVINQSVASAPPPALASSGQASFNFEGESLQAVVKAVLGDMLGQNYSIAPGVQGTVTVTTQKPVGAAGALNLLDQVLAQNGARMVYADGRYNIVPADQALLNGVVPRTGSPALARGFESRVVPLRYISAGEMEKILKPYARQGSIVSVDAGRNVLTVAGTRAELENYLRTIQVFDVDWMSSMSVGVYPLQSGRASDVAQDLERVFGAQGNTPVAGMFRFMPLESTNAVMVITAQPAYLDEIRQWIDRIEGGSGDAQLFSYELKYIKARDLASRLAEVFGGSGSGGGGERDSASLMPGVQGVELRDDAAAGRDGMSGGGDTRGEGGNLPQATSGNGRVTLKIGGSEVGVSAVEDTNSLLVRASASQWKSIRQVIERLDVMPMQVHIEAQVLSVALKGELQYGVSWFFDHALSSDAAGNLPYPTGRNSWGSYSGGVSPLPNSAGNLLSWTFLGKNAAAIVQALDSVTDVRTLSSPSVMAQNNREAMLNVGQRIPITSVSFNPQNGSDNGTYNSVQYIDTGIILKVRPRVARDGMVFLDIAQEVSKPVGNPDDNGNVRIDTSKVTTSAVATSGETIVLAGLISEGNSRGATGVPGLSRIPVLGGLFGQQGSSKTRDELVVLITPTVVRSPQEARALTDEYGSRFRALEPIYKPKK</sequence>
<protein>
    <submittedName>
        <fullName evidence="16">Type II secretion system secretin GspD</fullName>
    </submittedName>
</protein>
<dbReference type="RefSeq" id="WP_187569406.1">
    <property type="nucleotide sequence ID" value="NZ_CP060711.1"/>
</dbReference>
<keyword evidence="4" id="KW-1134">Transmembrane beta strand</keyword>
<comment type="similarity">
    <text evidence="2">Belongs to the bacterial secretin family. GSP D subfamily.</text>
</comment>
<dbReference type="NCBIfam" id="TIGR02517">
    <property type="entry name" value="type_II_gspD"/>
    <property type="match status" value="1"/>
</dbReference>
<evidence type="ECO:0000256" key="10">
    <source>
        <dbReference type="RuleBase" id="RU004004"/>
    </source>
</evidence>
<evidence type="ECO:0000256" key="12">
    <source>
        <dbReference type="SAM" id="SignalP"/>
    </source>
</evidence>
<dbReference type="InterPro" id="IPR004845">
    <property type="entry name" value="T2SS_GspD_CS"/>
</dbReference>
<dbReference type="InterPro" id="IPR001775">
    <property type="entry name" value="GspD/PilQ"/>
</dbReference>
<dbReference type="InterPro" id="IPR038591">
    <property type="entry name" value="NolW-like_sf"/>
</dbReference>
<keyword evidence="6 12" id="KW-0732">Signal</keyword>
<feature type="domain" description="Type II/III secretion system secretin-like" evidence="13">
    <location>
        <begin position="537"/>
        <end position="702"/>
    </location>
</feature>
<evidence type="ECO:0000256" key="1">
    <source>
        <dbReference type="ARBA" id="ARBA00004442"/>
    </source>
</evidence>
<evidence type="ECO:0000256" key="9">
    <source>
        <dbReference type="ARBA" id="ARBA00023237"/>
    </source>
</evidence>
<evidence type="ECO:0000256" key="2">
    <source>
        <dbReference type="ARBA" id="ARBA00006980"/>
    </source>
</evidence>
<dbReference type="InterPro" id="IPR005644">
    <property type="entry name" value="NolW-like"/>
</dbReference>
<dbReference type="Gene3D" id="3.55.50.30">
    <property type="match status" value="1"/>
</dbReference>
<feature type="domain" description="GspD-like N0" evidence="15">
    <location>
        <begin position="101"/>
        <end position="167"/>
    </location>
</feature>
<keyword evidence="17" id="KW-1185">Reference proteome</keyword>
<dbReference type="GO" id="GO:0009279">
    <property type="term" value="C:cell outer membrane"/>
    <property type="evidence" value="ECO:0007669"/>
    <property type="project" value="UniProtKB-SubCell"/>
</dbReference>
<feature type="domain" description="NolW-like" evidence="14">
    <location>
        <begin position="196"/>
        <end position="256"/>
    </location>
</feature>
<evidence type="ECO:0000256" key="11">
    <source>
        <dbReference type="SAM" id="MobiDB-lite"/>
    </source>
</evidence>
<dbReference type="PROSITE" id="PS00875">
    <property type="entry name" value="T2SP_D"/>
    <property type="match status" value="1"/>
</dbReference>
<reference evidence="16 17" key="1">
    <citation type="submission" date="2020-08" db="EMBL/GenBank/DDBJ databases">
        <title>Genome sequence of Thermomonas brevis KACC 16975T.</title>
        <authorList>
            <person name="Hyun D.-W."/>
            <person name="Bae J.-W."/>
        </authorList>
    </citation>
    <scope>NUCLEOTIDE SEQUENCE [LARGE SCALE GENOMIC DNA]</scope>
    <source>
        <strain evidence="16 17">KACC 16975</strain>
    </source>
</reference>
<evidence type="ECO:0000313" key="16">
    <source>
        <dbReference type="EMBL" id="QNN45638.1"/>
    </source>
</evidence>
<dbReference type="PROSITE" id="PS51257">
    <property type="entry name" value="PROKAR_LIPOPROTEIN"/>
    <property type="match status" value="1"/>
</dbReference>
<proteinExistence type="inferred from homology"/>
<evidence type="ECO:0000256" key="5">
    <source>
        <dbReference type="ARBA" id="ARBA00022692"/>
    </source>
</evidence>
<evidence type="ECO:0000313" key="17">
    <source>
        <dbReference type="Proteomes" id="UP000515977"/>
    </source>
</evidence>
<evidence type="ECO:0000256" key="6">
    <source>
        <dbReference type="ARBA" id="ARBA00022729"/>
    </source>
</evidence>
<feature type="compositionally biased region" description="Gly residues" evidence="11">
    <location>
        <begin position="390"/>
        <end position="402"/>
    </location>
</feature>
<dbReference type="Proteomes" id="UP000515977">
    <property type="component" value="Chromosome"/>
</dbReference>
<feature type="chain" id="PRO_5028954802" evidence="12">
    <location>
        <begin position="29"/>
        <end position="729"/>
    </location>
</feature>
<feature type="signal peptide" evidence="12">
    <location>
        <begin position="1"/>
        <end position="28"/>
    </location>
</feature>
<dbReference type="AlphaFoldDB" id="A0A7G9QQL3"/>
<evidence type="ECO:0000259" key="13">
    <source>
        <dbReference type="Pfam" id="PF00263"/>
    </source>
</evidence>
<dbReference type="Pfam" id="PF03958">
    <property type="entry name" value="Secretin_N"/>
    <property type="match status" value="3"/>
</dbReference>
<evidence type="ECO:0000256" key="3">
    <source>
        <dbReference type="ARBA" id="ARBA00022448"/>
    </source>
</evidence>
<dbReference type="Pfam" id="PF21305">
    <property type="entry name" value="type_II_gspD_N0"/>
    <property type="match status" value="1"/>
</dbReference>
<dbReference type="Gene3D" id="3.30.1370.120">
    <property type="match status" value="3"/>
</dbReference>
<dbReference type="KEGG" id="tbv:H9L17_10505"/>
<evidence type="ECO:0000259" key="15">
    <source>
        <dbReference type="Pfam" id="PF21305"/>
    </source>
</evidence>
<evidence type="ECO:0000256" key="8">
    <source>
        <dbReference type="ARBA" id="ARBA00023136"/>
    </source>
</evidence>
<dbReference type="EMBL" id="CP060711">
    <property type="protein sequence ID" value="QNN45638.1"/>
    <property type="molecule type" value="Genomic_DNA"/>
</dbReference>
<keyword evidence="8" id="KW-0472">Membrane</keyword>
<feature type="domain" description="NolW-like" evidence="14">
    <location>
        <begin position="336"/>
        <end position="459"/>
    </location>
</feature>
<dbReference type="GO" id="GO:0015627">
    <property type="term" value="C:type II protein secretion system complex"/>
    <property type="evidence" value="ECO:0007669"/>
    <property type="project" value="InterPro"/>
</dbReference>
<dbReference type="InterPro" id="IPR050810">
    <property type="entry name" value="Bact_Secretion_Sys_Channel"/>
</dbReference>
<feature type="domain" description="NolW-like" evidence="14">
    <location>
        <begin position="262"/>
        <end position="326"/>
    </location>
</feature>
<gene>
    <name evidence="16" type="primary">gspD</name>
    <name evidence="16" type="ORF">H9L17_10505</name>
</gene>
<dbReference type="InterPro" id="IPR049371">
    <property type="entry name" value="GspD-like_N0"/>
</dbReference>
<dbReference type="Pfam" id="PF00263">
    <property type="entry name" value="Secretin"/>
    <property type="match status" value="1"/>
</dbReference>
<name>A0A7G9QQL3_9GAMM</name>